<feature type="compositionally biased region" description="Low complexity" evidence="1">
    <location>
        <begin position="63"/>
        <end position="79"/>
    </location>
</feature>
<evidence type="ECO:0000256" key="1">
    <source>
        <dbReference type="SAM" id="MobiDB-lite"/>
    </source>
</evidence>
<comment type="caution">
    <text evidence="2">The sequence shown here is derived from an EMBL/GenBank/DDBJ whole genome shotgun (WGS) entry which is preliminary data.</text>
</comment>
<evidence type="ECO:0000313" key="2">
    <source>
        <dbReference type="EMBL" id="KAF6727193.1"/>
    </source>
</evidence>
<proteinExistence type="predicted"/>
<gene>
    <name evidence="2" type="ORF">FQA47_011647</name>
</gene>
<organism evidence="2 3">
    <name type="scientific">Oryzias melastigma</name>
    <name type="common">Marine medaka</name>
    <dbReference type="NCBI Taxonomy" id="30732"/>
    <lineage>
        <taxon>Eukaryota</taxon>
        <taxon>Metazoa</taxon>
        <taxon>Chordata</taxon>
        <taxon>Craniata</taxon>
        <taxon>Vertebrata</taxon>
        <taxon>Euteleostomi</taxon>
        <taxon>Actinopterygii</taxon>
        <taxon>Neopterygii</taxon>
        <taxon>Teleostei</taxon>
        <taxon>Neoteleostei</taxon>
        <taxon>Acanthomorphata</taxon>
        <taxon>Ovalentaria</taxon>
        <taxon>Atherinomorphae</taxon>
        <taxon>Beloniformes</taxon>
        <taxon>Adrianichthyidae</taxon>
        <taxon>Oryziinae</taxon>
        <taxon>Oryzias</taxon>
    </lineage>
</organism>
<sequence length="91" mass="9535">MPNPAGRRTGRRRGGSRGGSITGMSDCKKPVRTTSQHHPSPDRKQSSPPSSGEGGVDVDRSVSAPSAADHAAATSPHHPGSYRAPQPLRMR</sequence>
<protein>
    <submittedName>
        <fullName evidence="2">Uncharacterized protein</fullName>
    </submittedName>
</protein>
<evidence type="ECO:0000313" key="3">
    <source>
        <dbReference type="Proteomes" id="UP000646548"/>
    </source>
</evidence>
<reference evidence="2" key="1">
    <citation type="journal article" name="BMC Genomics">
        <title>Long-read sequencing and de novo genome assembly of marine medaka (Oryzias melastigma).</title>
        <authorList>
            <person name="Liang P."/>
            <person name="Saqib H.S.A."/>
            <person name="Ni X."/>
            <person name="Shen Y."/>
        </authorList>
    </citation>
    <scope>NUCLEOTIDE SEQUENCE</scope>
    <source>
        <strain evidence="2">Bigg-433</strain>
    </source>
</reference>
<dbReference type="AlphaFoldDB" id="A0A834CGN8"/>
<feature type="region of interest" description="Disordered" evidence="1">
    <location>
        <begin position="1"/>
        <end position="91"/>
    </location>
</feature>
<dbReference type="EMBL" id="WKFB01000311">
    <property type="protein sequence ID" value="KAF6727193.1"/>
    <property type="molecule type" value="Genomic_DNA"/>
</dbReference>
<name>A0A834CGN8_ORYME</name>
<dbReference type="Proteomes" id="UP000646548">
    <property type="component" value="Unassembled WGS sequence"/>
</dbReference>
<accession>A0A834CGN8</accession>